<dbReference type="Proteomes" id="UP000315700">
    <property type="component" value="Chromosome"/>
</dbReference>
<feature type="compositionally biased region" description="Basic and acidic residues" evidence="1">
    <location>
        <begin position="279"/>
        <end position="288"/>
    </location>
</feature>
<feature type="transmembrane region" description="Helical" evidence="2">
    <location>
        <begin position="198"/>
        <end position="216"/>
    </location>
</feature>
<dbReference type="InParanoid" id="A0A517S7R8"/>
<dbReference type="SUPFAM" id="SSF69318">
    <property type="entry name" value="Integrin alpha N-terminal domain"/>
    <property type="match status" value="1"/>
</dbReference>
<feature type="transmembrane region" description="Helical" evidence="2">
    <location>
        <begin position="641"/>
        <end position="663"/>
    </location>
</feature>
<feature type="transmembrane region" description="Helical" evidence="2">
    <location>
        <begin position="528"/>
        <end position="552"/>
    </location>
</feature>
<feature type="transmembrane region" description="Helical" evidence="2">
    <location>
        <begin position="476"/>
        <end position="498"/>
    </location>
</feature>
<evidence type="ECO:0008006" key="5">
    <source>
        <dbReference type="Google" id="ProtNLM"/>
    </source>
</evidence>
<proteinExistence type="predicted"/>
<reference evidence="3 4" key="1">
    <citation type="submission" date="2019-02" db="EMBL/GenBank/DDBJ databases">
        <title>Deep-cultivation of Planctomycetes and their phenomic and genomic characterization uncovers novel biology.</title>
        <authorList>
            <person name="Wiegand S."/>
            <person name="Jogler M."/>
            <person name="Boedeker C."/>
            <person name="Pinto D."/>
            <person name="Vollmers J."/>
            <person name="Rivas-Marin E."/>
            <person name="Kohn T."/>
            <person name="Peeters S.H."/>
            <person name="Heuer A."/>
            <person name="Rast P."/>
            <person name="Oberbeckmann S."/>
            <person name="Bunk B."/>
            <person name="Jeske O."/>
            <person name="Meyerdierks A."/>
            <person name="Storesund J.E."/>
            <person name="Kallscheuer N."/>
            <person name="Luecker S."/>
            <person name="Lage O.M."/>
            <person name="Pohl T."/>
            <person name="Merkel B.J."/>
            <person name="Hornburger P."/>
            <person name="Mueller R.-W."/>
            <person name="Bruemmer F."/>
            <person name="Labrenz M."/>
            <person name="Spormann A.M."/>
            <person name="Op den Camp H."/>
            <person name="Overmann J."/>
            <person name="Amann R."/>
            <person name="Jetten M.S.M."/>
            <person name="Mascher T."/>
            <person name="Medema M.H."/>
            <person name="Devos D.P."/>
            <person name="Kaster A.-K."/>
            <person name="Ovreas L."/>
            <person name="Rohde M."/>
            <person name="Galperin M.Y."/>
            <person name="Jogler C."/>
        </authorList>
    </citation>
    <scope>NUCLEOTIDE SEQUENCE [LARGE SCALE GENOMIC DNA]</scope>
    <source>
        <strain evidence="3 4">Pan44</strain>
    </source>
</reference>
<evidence type="ECO:0000313" key="4">
    <source>
        <dbReference type="Proteomes" id="UP000315700"/>
    </source>
</evidence>
<dbReference type="OrthoDB" id="3496044at2"/>
<feature type="transmembrane region" description="Helical" evidence="2">
    <location>
        <begin position="169"/>
        <end position="186"/>
    </location>
</feature>
<evidence type="ECO:0000256" key="1">
    <source>
        <dbReference type="SAM" id="MobiDB-lite"/>
    </source>
</evidence>
<evidence type="ECO:0000256" key="2">
    <source>
        <dbReference type="SAM" id="Phobius"/>
    </source>
</evidence>
<dbReference type="KEGG" id="ccos:Pan44_01970"/>
<dbReference type="EMBL" id="CP036271">
    <property type="protein sequence ID" value="QDT52188.1"/>
    <property type="molecule type" value="Genomic_DNA"/>
</dbReference>
<organism evidence="3 4">
    <name type="scientific">Caulifigura coniformis</name>
    <dbReference type="NCBI Taxonomy" id="2527983"/>
    <lineage>
        <taxon>Bacteria</taxon>
        <taxon>Pseudomonadati</taxon>
        <taxon>Planctomycetota</taxon>
        <taxon>Planctomycetia</taxon>
        <taxon>Planctomycetales</taxon>
        <taxon>Planctomycetaceae</taxon>
        <taxon>Caulifigura</taxon>
    </lineage>
</organism>
<gene>
    <name evidence="3" type="ORF">Pan44_01970</name>
</gene>
<dbReference type="RefSeq" id="WP_145026386.1">
    <property type="nucleotide sequence ID" value="NZ_CP036271.1"/>
</dbReference>
<feature type="region of interest" description="Disordered" evidence="1">
    <location>
        <begin position="276"/>
        <end position="296"/>
    </location>
</feature>
<keyword evidence="2" id="KW-0472">Membrane</keyword>
<dbReference type="NCBIfam" id="NF037982">
    <property type="entry name" value="Nramp_1"/>
    <property type="match status" value="2"/>
</dbReference>
<dbReference type="AlphaFoldDB" id="A0A517S7R8"/>
<feature type="transmembrane region" description="Helical" evidence="2">
    <location>
        <begin position="81"/>
        <end position="98"/>
    </location>
</feature>
<feature type="transmembrane region" description="Helical" evidence="2">
    <location>
        <begin position="580"/>
        <end position="600"/>
    </location>
</feature>
<keyword evidence="2" id="KW-0812">Transmembrane</keyword>
<sequence>MSQPIPGEVASVHPGESSSRKLQVGSKAIPPWNVAELPEAPGFNFRHFFAMLGPSIIAGGAAIGGGEWLMGPTVTAKYGGALLWLATVSILCQVIYNIEISRYTLYSGEPIMNGKFRTLPGPALWLILYLIVDVGAIIPYLSKNAATPLFVLVFGRIPGEETPGDPQKIMWLSYGVFLLSCTPLIFGGKVYRSLKALMTFKIVVVLGFLLVLAMFYSNAGTWKEIGTGFFRFGTIPTRVAEDKNGNGILDPDELDWDGDGHPDAIEPTLAFIKNVTGPDKNEDGKPDDGGLDVDGDGKPDLFVSVGENLYWPDLDGDGKPDATVTVKGIKNESVTVTLPADPSKGPFFRLTDTNNDGIPEKGYVDLDGDGITDGDGVVNIFQSLLGGHGIPPIDLSMIAFLAAFAAIAGNGGLTNTPISGLTRDQGWGMGSHVGAIPSMVGGVDVKLSHVGSVFEVTPESLPRWRGWVNRVRRDQFIVWMPACFVGIALPSMLSLVFLRRGTPVNDWTTAIMTSQGVYDRVLESSAGLASFCWFMTLFCGFLTLSTAQVGMIDGFVRRWVDLLWSGSKRLQRVDPGQIKYIYFSVLCLYFVVGICTLTLFPKPTVHVKLATNMMNFGLGISCWHTLYVNHSLLPRPLRPGWFITTVLLLAGVFFLVLAVLAFMQTFGYIA</sequence>
<feature type="region of interest" description="Disordered" evidence="1">
    <location>
        <begin position="1"/>
        <end position="20"/>
    </location>
</feature>
<name>A0A517S7R8_9PLAN</name>
<accession>A0A517S7R8</accession>
<feature type="transmembrane region" description="Helical" evidence="2">
    <location>
        <begin position="48"/>
        <end position="69"/>
    </location>
</feature>
<dbReference type="InterPro" id="IPR028994">
    <property type="entry name" value="Integrin_alpha_N"/>
</dbReference>
<keyword evidence="4" id="KW-1185">Reference proteome</keyword>
<protein>
    <recommendedName>
        <fullName evidence="5">Manganese transport protein MntH</fullName>
    </recommendedName>
</protein>
<keyword evidence="2" id="KW-1133">Transmembrane helix</keyword>
<evidence type="ECO:0000313" key="3">
    <source>
        <dbReference type="EMBL" id="QDT52188.1"/>
    </source>
</evidence>
<feature type="transmembrane region" description="Helical" evidence="2">
    <location>
        <begin position="119"/>
        <end position="141"/>
    </location>
</feature>